<gene>
    <name evidence="2" type="ORF">SAMN05444920_11688</name>
</gene>
<dbReference type="EMBL" id="FNVT01000016">
    <property type="protein sequence ID" value="SEH00354.1"/>
    <property type="molecule type" value="Genomic_DNA"/>
</dbReference>
<evidence type="ECO:0000313" key="3">
    <source>
        <dbReference type="Proteomes" id="UP000236732"/>
    </source>
</evidence>
<dbReference type="AlphaFoldDB" id="A0A1H6EUI4"/>
<evidence type="ECO:0000256" key="1">
    <source>
        <dbReference type="SAM" id="MobiDB-lite"/>
    </source>
</evidence>
<accession>A0A1H6EUI4</accession>
<organism evidence="2 3">
    <name type="scientific">Nonomuraea solani</name>
    <dbReference type="NCBI Taxonomy" id="1144553"/>
    <lineage>
        <taxon>Bacteria</taxon>
        <taxon>Bacillati</taxon>
        <taxon>Actinomycetota</taxon>
        <taxon>Actinomycetes</taxon>
        <taxon>Streptosporangiales</taxon>
        <taxon>Streptosporangiaceae</taxon>
        <taxon>Nonomuraea</taxon>
    </lineage>
</organism>
<sequence>MVFITRSGASMFTDVRSATADGGYPSYNLLTVPRFLSLGQYEEVGALQDSGSTSPPPASSPWSGSASPDQHLGIN</sequence>
<dbReference type="Proteomes" id="UP000236732">
    <property type="component" value="Unassembled WGS sequence"/>
</dbReference>
<reference evidence="2 3" key="1">
    <citation type="submission" date="2016-10" db="EMBL/GenBank/DDBJ databases">
        <authorList>
            <person name="de Groot N.N."/>
        </authorList>
    </citation>
    <scope>NUCLEOTIDE SEQUENCE [LARGE SCALE GENOMIC DNA]</scope>
    <source>
        <strain evidence="2 3">CGMCC 4.7037</strain>
    </source>
</reference>
<proteinExistence type="predicted"/>
<protein>
    <submittedName>
        <fullName evidence="2">Uncharacterized protein</fullName>
    </submittedName>
</protein>
<keyword evidence="3" id="KW-1185">Reference proteome</keyword>
<feature type="region of interest" description="Disordered" evidence="1">
    <location>
        <begin position="46"/>
        <end position="75"/>
    </location>
</feature>
<name>A0A1H6EUI4_9ACTN</name>
<evidence type="ECO:0000313" key="2">
    <source>
        <dbReference type="EMBL" id="SEH00354.1"/>
    </source>
</evidence>